<protein>
    <recommendedName>
        <fullName evidence="6">37S ribosomal protein S25, mitochondrial</fullName>
    </recommendedName>
</protein>
<keyword evidence="8" id="KW-1185">Reference proteome</keyword>
<evidence type="ECO:0000313" key="7">
    <source>
        <dbReference type="EMBL" id="EPE36812.1"/>
    </source>
</evidence>
<proteinExistence type="inferred from homology"/>
<comment type="subcellular location">
    <subcellularLocation>
        <location evidence="1 6">Mitochondrion</location>
    </subcellularLocation>
</comment>
<accession>S3DEK0</accession>
<evidence type="ECO:0000256" key="1">
    <source>
        <dbReference type="ARBA" id="ARBA00004173"/>
    </source>
</evidence>
<dbReference type="PANTHER" id="PTHR37799">
    <property type="entry name" value="37S RIBOSOMAL PROTEIN S25, MITOCHONDRIAL"/>
    <property type="match status" value="1"/>
</dbReference>
<dbReference type="InterPro" id="IPR016939">
    <property type="entry name" value="Ribosomal_mS23_fun"/>
</dbReference>
<dbReference type="Proteomes" id="UP000016922">
    <property type="component" value="Unassembled WGS sequence"/>
</dbReference>
<evidence type="ECO:0000256" key="3">
    <source>
        <dbReference type="ARBA" id="ARBA00022980"/>
    </source>
</evidence>
<dbReference type="RefSeq" id="XP_008076127.1">
    <property type="nucleotide sequence ID" value="XM_008077936.1"/>
</dbReference>
<evidence type="ECO:0000313" key="8">
    <source>
        <dbReference type="Proteomes" id="UP000016922"/>
    </source>
</evidence>
<comment type="similarity">
    <text evidence="2">Belongs to the mitochondrion-specific ribosomal protein mS23 family.</text>
</comment>
<name>S3DEK0_GLAL2</name>
<evidence type="ECO:0000256" key="2">
    <source>
        <dbReference type="ARBA" id="ARBA00009864"/>
    </source>
</evidence>
<dbReference type="Pfam" id="PF13741">
    <property type="entry name" value="MRP-S25"/>
    <property type="match status" value="2"/>
</dbReference>
<dbReference type="InterPro" id="IPR059242">
    <property type="entry name" value="mS23_dom"/>
</dbReference>
<evidence type="ECO:0000256" key="4">
    <source>
        <dbReference type="ARBA" id="ARBA00023128"/>
    </source>
</evidence>
<sequence length="239" mass="27422">MRGRNLKPSRVYQTASALLASNSIPQPPVWYQTIGAIPPGEILTRSQAPQHREIRLSKKVRKPSKSFRPQQIVYEEDLLRKQFYNDHPWELARPRILLENDGRDGQNCNWANIRQPGRPLNGESVVQRQLWLMNEGQRQKDEAYDIARKEFYALRHEEEVERRVAKEEALWTGAHFGKGALDVGMGLEDKTYDEWLEWAKTNVADQAMTREAAYTSIPEAAEIDLGLDGEEQTELPAAA</sequence>
<dbReference type="AlphaFoldDB" id="S3DEK0"/>
<keyword evidence="4 6" id="KW-0496">Mitochondrion</keyword>
<dbReference type="STRING" id="1116229.S3DEK0"/>
<dbReference type="EMBL" id="KE145352">
    <property type="protein sequence ID" value="EPE36812.1"/>
    <property type="molecule type" value="Genomic_DNA"/>
</dbReference>
<dbReference type="GeneID" id="19468023"/>
<keyword evidence="3 6" id="KW-0689">Ribosomal protein</keyword>
<evidence type="ECO:0000256" key="5">
    <source>
        <dbReference type="ARBA" id="ARBA00023274"/>
    </source>
</evidence>
<dbReference type="OMA" id="ENWKIWA"/>
<dbReference type="OrthoDB" id="5542239at2759"/>
<dbReference type="eggNOG" id="ENOG502RZQQ">
    <property type="taxonomic scope" value="Eukaryota"/>
</dbReference>
<dbReference type="PIRSF" id="PIRSF029764">
    <property type="entry name" value="RSM25"/>
    <property type="match status" value="1"/>
</dbReference>
<evidence type="ECO:0000256" key="6">
    <source>
        <dbReference type="PIRNR" id="PIRNR029764"/>
    </source>
</evidence>
<dbReference type="GO" id="GO:0005763">
    <property type="term" value="C:mitochondrial small ribosomal subunit"/>
    <property type="evidence" value="ECO:0007669"/>
    <property type="project" value="UniProtKB-UniRule"/>
</dbReference>
<dbReference type="CDD" id="cd23701">
    <property type="entry name" value="At1g26750"/>
    <property type="match status" value="1"/>
</dbReference>
<dbReference type="HOGENOM" id="CLU_081350_0_0_1"/>
<dbReference type="PANTHER" id="PTHR37799:SF1">
    <property type="entry name" value="SMALL RIBOSOMAL SUBUNIT PROTEIN MS23"/>
    <property type="match status" value="1"/>
</dbReference>
<keyword evidence="5 6" id="KW-0687">Ribonucleoprotein</keyword>
<comment type="subunit">
    <text evidence="6">Component of the mitochondrial small ribosomal subunit.</text>
</comment>
<gene>
    <name evidence="7" type="ORF">GLAREA_08975</name>
</gene>
<dbReference type="GO" id="GO:0003735">
    <property type="term" value="F:structural constituent of ribosome"/>
    <property type="evidence" value="ECO:0007669"/>
    <property type="project" value="UniProtKB-UniRule"/>
</dbReference>
<reference evidence="7 8" key="1">
    <citation type="journal article" date="2013" name="BMC Genomics">
        <title>Genomics-driven discovery of the pneumocandin biosynthetic gene cluster in the fungus Glarea lozoyensis.</title>
        <authorList>
            <person name="Chen L."/>
            <person name="Yue Q."/>
            <person name="Zhang X."/>
            <person name="Xiang M."/>
            <person name="Wang C."/>
            <person name="Li S."/>
            <person name="Che Y."/>
            <person name="Ortiz-Lopez F.J."/>
            <person name="Bills G.F."/>
            <person name="Liu X."/>
            <person name="An Z."/>
        </authorList>
    </citation>
    <scope>NUCLEOTIDE SEQUENCE [LARGE SCALE GENOMIC DNA]</scope>
    <source>
        <strain evidence="8">ATCC 20868 / MF5171</strain>
    </source>
</reference>
<dbReference type="KEGG" id="glz:GLAREA_08975"/>
<organism evidence="7 8">
    <name type="scientific">Glarea lozoyensis (strain ATCC 20868 / MF5171)</name>
    <dbReference type="NCBI Taxonomy" id="1116229"/>
    <lineage>
        <taxon>Eukaryota</taxon>
        <taxon>Fungi</taxon>
        <taxon>Dikarya</taxon>
        <taxon>Ascomycota</taxon>
        <taxon>Pezizomycotina</taxon>
        <taxon>Leotiomycetes</taxon>
        <taxon>Helotiales</taxon>
        <taxon>Helotiaceae</taxon>
        <taxon>Glarea</taxon>
    </lineage>
</organism>